<evidence type="ECO:0000259" key="2">
    <source>
        <dbReference type="Pfam" id="PF00534"/>
    </source>
</evidence>
<sequence>MKILHVFKTYLPETFGGVERVVWEIAEGAARRGFASDVFTLSKTPAAAPFVVDNHRVHQASTALDIASTPIGFTAASRFRALAQAADLIHYHFPWPMMDLWHLHAGGRGRPSVVTYHSDVVKQTALLRLYQPLMNRFLGSVDHIVATSPQYLATSSVLSRYQGKTTVIPLGIDPICVAKPPNCAAISRFHALPDRFFLFVGAPRYYKGLPFLFEAARLTGLPVVIAGGVPEGHQAPENVMLLGSVSDEEKAALLSRAEAFVFPSHLRSEAFGIALLEAAFAGKPLISCEIGTGTSYVNREGVTGLVVPPADPQALANAMLNLWNNKALRTRLGAAARHRAMTHFQADQMVDAYCDLYRTLLRRPAEAKQPRGTIINESNRLSHG</sequence>
<dbReference type="PANTHER" id="PTHR46401:SF2">
    <property type="entry name" value="GLYCOSYLTRANSFERASE WBBK-RELATED"/>
    <property type="match status" value="1"/>
</dbReference>
<name>A0ABS5RW58_9HYPH</name>
<reference evidence="4 5" key="1">
    <citation type="submission" date="2021-03" db="EMBL/GenBank/DDBJ databases">
        <title>Tianweitania aestuarii sp. nov., isolated from a tidal flat.</title>
        <authorList>
            <person name="Park S."/>
            <person name="Yoon J.-H."/>
        </authorList>
    </citation>
    <scope>NUCLEOTIDE SEQUENCE [LARGE SCALE GENOMIC DNA]</scope>
    <source>
        <strain evidence="4 5">BSSL-BM11</strain>
    </source>
</reference>
<organism evidence="4 5">
    <name type="scientific">Tianweitania aestuarii</name>
    <dbReference type="NCBI Taxonomy" id="2814886"/>
    <lineage>
        <taxon>Bacteria</taxon>
        <taxon>Pseudomonadati</taxon>
        <taxon>Pseudomonadota</taxon>
        <taxon>Alphaproteobacteria</taxon>
        <taxon>Hyphomicrobiales</taxon>
        <taxon>Phyllobacteriaceae</taxon>
        <taxon>Tianweitania</taxon>
    </lineage>
</organism>
<dbReference type="Pfam" id="PF00534">
    <property type="entry name" value="Glycos_transf_1"/>
    <property type="match status" value="1"/>
</dbReference>
<dbReference type="InterPro" id="IPR028098">
    <property type="entry name" value="Glyco_trans_4-like_N"/>
</dbReference>
<protein>
    <submittedName>
        <fullName evidence="4">Glycosyltransferase</fullName>
    </submittedName>
</protein>
<dbReference type="RefSeq" id="WP_213984904.1">
    <property type="nucleotide sequence ID" value="NZ_JAFMNX010000002.1"/>
</dbReference>
<dbReference type="SUPFAM" id="SSF53756">
    <property type="entry name" value="UDP-Glycosyltransferase/glycogen phosphorylase"/>
    <property type="match status" value="1"/>
</dbReference>
<dbReference type="Gene3D" id="3.40.50.2000">
    <property type="entry name" value="Glycogen Phosphorylase B"/>
    <property type="match status" value="2"/>
</dbReference>
<gene>
    <name evidence="4" type="ORF">JYU29_11400</name>
</gene>
<evidence type="ECO:0000313" key="4">
    <source>
        <dbReference type="EMBL" id="MBS9721293.1"/>
    </source>
</evidence>
<feature type="domain" description="Glycosyltransferase subfamily 4-like N-terminal" evidence="3">
    <location>
        <begin position="15"/>
        <end position="174"/>
    </location>
</feature>
<evidence type="ECO:0000313" key="5">
    <source>
        <dbReference type="Proteomes" id="UP001297272"/>
    </source>
</evidence>
<comment type="caution">
    <text evidence="4">The sequence shown here is derived from an EMBL/GenBank/DDBJ whole genome shotgun (WGS) entry which is preliminary data.</text>
</comment>
<feature type="domain" description="Glycosyl transferase family 1" evidence="2">
    <location>
        <begin position="193"/>
        <end position="339"/>
    </location>
</feature>
<dbReference type="PANTHER" id="PTHR46401">
    <property type="entry name" value="GLYCOSYLTRANSFERASE WBBK-RELATED"/>
    <property type="match status" value="1"/>
</dbReference>
<keyword evidence="5" id="KW-1185">Reference proteome</keyword>
<dbReference type="EMBL" id="JAFMNX010000002">
    <property type="protein sequence ID" value="MBS9721293.1"/>
    <property type="molecule type" value="Genomic_DNA"/>
</dbReference>
<keyword evidence="1" id="KW-0808">Transferase</keyword>
<dbReference type="Pfam" id="PF13439">
    <property type="entry name" value="Glyco_transf_4"/>
    <property type="match status" value="1"/>
</dbReference>
<dbReference type="Proteomes" id="UP001297272">
    <property type="component" value="Unassembled WGS sequence"/>
</dbReference>
<dbReference type="InterPro" id="IPR001296">
    <property type="entry name" value="Glyco_trans_1"/>
</dbReference>
<evidence type="ECO:0000256" key="1">
    <source>
        <dbReference type="ARBA" id="ARBA00022679"/>
    </source>
</evidence>
<proteinExistence type="predicted"/>
<accession>A0ABS5RW58</accession>
<evidence type="ECO:0000259" key="3">
    <source>
        <dbReference type="Pfam" id="PF13439"/>
    </source>
</evidence>